<dbReference type="Gene3D" id="3.40.50.300">
    <property type="entry name" value="P-loop containing nucleotide triphosphate hydrolases"/>
    <property type="match status" value="4"/>
</dbReference>
<dbReference type="Pfam" id="PF00685">
    <property type="entry name" value="Sulfotransfer_1"/>
    <property type="match status" value="4"/>
</dbReference>
<dbReference type="AlphaFoldDB" id="A0A445ALX6"/>
<keyword evidence="2" id="KW-0808">Transferase</keyword>
<accession>A0A445ALX6</accession>
<gene>
    <name evidence="4" type="ORF">Ahy_B01g051477</name>
</gene>
<organism evidence="4 5">
    <name type="scientific">Arachis hypogaea</name>
    <name type="common">Peanut</name>
    <dbReference type="NCBI Taxonomy" id="3818"/>
    <lineage>
        <taxon>Eukaryota</taxon>
        <taxon>Viridiplantae</taxon>
        <taxon>Streptophyta</taxon>
        <taxon>Embryophyta</taxon>
        <taxon>Tracheophyta</taxon>
        <taxon>Spermatophyta</taxon>
        <taxon>Magnoliopsida</taxon>
        <taxon>eudicotyledons</taxon>
        <taxon>Gunneridae</taxon>
        <taxon>Pentapetalae</taxon>
        <taxon>rosids</taxon>
        <taxon>fabids</taxon>
        <taxon>Fabales</taxon>
        <taxon>Fabaceae</taxon>
        <taxon>Papilionoideae</taxon>
        <taxon>50 kb inversion clade</taxon>
        <taxon>dalbergioids sensu lato</taxon>
        <taxon>Dalbergieae</taxon>
        <taxon>Pterocarpus clade</taxon>
        <taxon>Arachis</taxon>
    </lineage>
</organism>
<dbReference type="EMBL" id="SDMP01000011">
    <property type="protein sequence ID" value="RYR27447.1"/>
    <property type="molecule type" value="Genomic_DNA"/>
</dbReference>
<evidence type="ECO:0000256" key="2">
    <source>
        <dbReference type="ARBA" id="ARBA00022679"/>
    </source>
</evidence>
<dbReference type="STRING" id="3818.A0A445ALX6"/>
<dbReference type="Proteomes" id="UP000289738">
    <property type="component" value="Chromosome B01"/>
</dbReference>
<feature type="domain" description="Sulfotransferase" evidence="3">
    <location>
        <begin position="721"/>
        <end position="807"/>
    </location>
</feature>
<evidence type="ECO:0000259" key="3">
    <source>
        <dbReference type="Pfam" id="PF00685"/>
    </source>
</evidence>
<dbReference type="InterPro" id="IPR027417">
    <property type="entry name" value="P-loop_NTPase"/>
</dbReference>
<name>A0A445ALX6_ARAHY</name>
<feature type="domain" description="Sulfotransferase" evidence="3">
    <location>
        <begin position="815"/>
        <end position="880"/>
    </location>
</feature>
<feature type="domain" description="Sulfotransferase" evidence="3">
    <location>
        <begin position="77"/>
        <end position="337"/>
    </location>
</feature>
<comment type="caution">
    <text evidence="4">The sequence shown here is derived from an EMBL/GenBank/DDBJ whole genome shotgun (WGS) entry which is preliminary data.</text>
</comment>
<comment type="similarity">
    <text evidence="1">Belongs to the sulfotransferase 1 family.</text>
</comment>
<evidence type="ECO:0000313" key="4">
    <source>
        <dbReference type="EMBL" id="RYR27447.1"/>
    </source>
</evidence>
<sequence length="885" mass="102588">MSSQLGQPSLVPKHLQDDEDLSQECRDMISTLPKEQGWVANHVYQYQGFWYNPRQIQGLLSCQKHFQSHDHINNDIIILATIPKSGTTWLKALTFSLLNRNTYPNTHENHPLLTSNPHLLVPFLELNLFGNYDDDKVEINPNNLIKSSLFATHLAYVSLPKSLKESSCKIVYLCRDPKDTFISLWQFANKLRPETQVKKSLDEYFEQFCKGVSPCGPFWEHVLGYWKESLERPKKIKFLRYEQMKLHPTLILKELAEFIGCPFSKEELDEGMLEDILKLCSFDNLSNLEVNKTGISPLLDIENKSFFRRGEIGDGEKFLSSEMIGQLNKITENKLEASDEPSNLPKLLKDEDLRQECKDLMSTLPMEPTYKLYQYQGFWYGSWALQGILSCQNHFEANDKDIILVTTPKSGTTWLKALTFALLNRNKHPHTQKNHPLLVTNPHILVPFLESLFYDEKYIVSNLSQFPSPRLLSIHAPYVSLPKSAKESNCKIVYLCRDPKDISVSMWKFMETLMPEIRGSNSFDEFFELFCRGVNLYGPFWEHVLEYWKESFKRPEKIMFLRYEQMKLHPTLVLKKLAEFLGFPFSKQELDSGMLDDILELCSFDNLRNLEANKKGKISMFGFDIENKSFFRRGEIGDGKNFLTIEMVEKINTITLKKFSQYGLNFENFTMLPQELRDLVSTMPMENGWTEKHLYQYQGFWYNPFLLQALVTLQKHFHANDNDIFLVSIPKSGTTWLKALAFSLVNRSKYPNYQNHPLINNSPHALVPFFELDLNSNNEFLPNLNLSSSSSSLFSSSPRIITTHFSYVSEEEALGVVEDILKLCSFDNLSNLEVNTNGKMPFGVENNVFFRRGQVGDWKNYLTTEMVEKLNNIIANKLTEHGIQF</sequence>
<proteinExistence type="inferred from homology"/>
<dbReference type="SUPFAM" id="SSF52540">
    <property type="entry name" value="P-loop containing nucleoside triphosphate hydrolases"/>
    <property type="match status" value="3"/>
</dbReference>
<dbReference type="InterPro" id="IPR000863">
    <property type="entry name" value="Sulfotransferase_dom"/>
</dbReference>
<protein>
    <recommendedName>
        <fullName evidence="3">Sulfotransferase domain-containing protein</fullName>
    </recommendedName>
</protein>
<dbReference type="PANTHER" id="PTHR11783">
    <property type="entry name" value="SULFOTRANSFERASE SULT"/>
    <property type="match status" value="1"/>
</dbReference>
<evidence type="ECO:0000313" key="5">
    <source>
        <dbReference type="Proteomes" id="UP000289738"/>
    </source>
</evidence>
<keyword evidence="5" id="KW-1185">Reference proteome</keyword>
<feature type="domain" description="Sulfotransferase" evidence="3">
    <location>
        <begin position="399"/>
        <end position="662"/>
    </location>
</feature>
<evidence type="ECO:0000256" key="1">
    <source>
        <dbReference type="ARBA" id="ARBA00005771"/>
    </source>
</evidence>
<reference evidence="4 5" key="1">
    <citation type="submission" date="2019-01" db="EMBL/GenBank/DDBJ databases">
        <title>Sequencing of cultivated peanut Arachis hypogaea provides insights into genome evolution and oil improvement.</title>
        <authorList>
            <person name="Chen X."/>
        </authorList>
    </citation>
    <scope>NUCLEOTIDE SEQUENCE [LARGE SCALE GENOMIC DNA]</scope>
    <source>
        <strain evidence="5">cv. Fuhuasheng</strain>
        <tissue evidence="4">Leaves</tissue>
    </source>
</reference>
<dbReference type="GO" id="GO:0008146">
    <property type="term" value="F:sulfotransferase activity"/>
    <property type="evidence" value="ECO:0007669"/>
    <property type="project" value="InterPro"/>
</dbReference>